<dbReference type="RefSeq" id="WP_377565301.1">
    <property type="nucleotide sequence ID" value="NZ_JBHTJZ010000023.1"/>
</dbReference>
<keyword evidence="2" id="KW-0326">Glycosidase</keyword>
<evidence type="ECO:0000313" key="2">
    <source>
        <dbReference type="EMBL" id="MFD0960677.1"/>
    </source>
</evidence>
<dbReference type="GO" id="GO:0033958">
    <property type="term" value="F:DNA-deoxyinosine glycosylase activity"/>
    <property type="evidence" value="ECO:0007669"/>
    <property type="project" value="UniProtKB-EC"/>
</dbReference>
<dbReference type="EC" id="3.2.2.15" evidence="2"/>
<organism evidence="2 3">
    <name type="scientific">Paenibacillus chungangensis</name>
    <dbReference type="NCBI Taxonomy" id="696535"/>
    <lineage>
        <taxon>Bacteria</taxon>
        <taxon>Bacillati</taxon>
        <taxon>Bacillota</taxon>
        <taxon>Bacilli</taxon>
        <taxon>Bacillales</taxon>
        <taxon>Paenibacillaceae</taxon>
        <taxon>Paenibacillus</taxon>
    </lineage>
</organism>
<feature type="domain" description="Uracil-DNA glycosylase-like" evidence="1">
    <location>
        <begin position="7"/>
        <end position="165"/>
    </location>
</feature>
<dbReference type="Pfam" id="PF03167">
    <property type="entry name" value="UDG"/>
    <property type="match status" value="1"/>
</dbReference>
<dbReference type="EMBL" id="JBHTJZ010000023">
    <property type="protein sequence ID" value="MFD0960677.1"/>
    <property type="molecule type" value="Genomic_DNA"/>
</dbReference>
<dbReference type="CDD" id="cd10032">
    <property type="entry name" value="UDG-F6_HDG"/>
    <property type="match status" value="1"/>
</dbReference>
<reference evidence="3" key="1">
    <citation type="journal article" date="2019" name="Int. J. Syst. Evol. Microbiol.">
        <title>The Global Catalogue of Microorganisms (GCM) 10K type strain sequencing project: providing services to taxonomists for standard genome sequencing and annotation.</title>
        <authorList>
            <consortium name="The Broad Institute Genomics Platform"/>
            <consortium name="The Broad Institute Genome Sequencing Center for Infectious Disease"/>
            <person name="Wu L."/>
            <person name="Ma J."/>
        </authorList>
    </citation>
    <scope>NUCLEOTIDE SEQUENCE [LARGE SCALE GENOMIC DNA]</scope>
    <source>
        <strain evidence="3">CCUG 59129</strain>
    </source>
</reference>
<dbReference type="InterPro" id="IPR005122">
    <property type="entry name" value="Uracil-DNA_glycosylase-like"/>
</dbReference>
<gene>
    <name evidence="2" type="ORF">ACFQ2I_14890</name>
</gene>
<accession>A0ABW3HT18</accession>
<protein>
    <submittedName>
        <fullName evidence="2">DNA-deoxyinosine glycosylase</fullName>
        <ecNumber evidence="2">3.2.2.15</ecNumber>
    </submittedName>
</protein>
<name>A0ABW3HT18_9BACL</name>
<keyword evidence="3" id="KW-1185">Reference proteome</keyword>
<evidence type="ECO:0000313" key="3">
    <source>
        <dbReference type="Proteomes" id="UP001596989"/>
    </source>
</evidence>
<sequence length="174" mass="19958">MRIYSFPPVIDDRARVLISGTAPSVKSLEFGQFYGNPNNYFWRIIYRLFGRGEDGMLPEPEYEARIAFLQRHRLALWDVIASCERPGSLDANIRSEVPSDIPGLLEKYPGIVCLAFNGSKAYDTFCKHYRHHEAVRGRVLLKLPSSSPIPTRAMRTLEDRVEAWRVVVPYATNR</sequence>
<evidence type="ECO:0000259" key="1">
    <source>
        <dbReference type="Pfam" id="PF03167"/>
    </source>
</evidence>
<keyword evidence="2" id="KW-0378">Hydrolase</keyword>
<dbReference type="NCBIfam" id="TIGR04274">
    <property type="entry name" value="hypoxanDNAglyco"/>
    <property type="match status" value="1"/>
</dbReference>
<dbReference type="InterPro" id="IPR036895">
    <property type="entry name" value="Uracil-DNA_glycosylase-like_sf"/>
</dbReference>
<comment type="caution">
    <text evidence="2">The sequence shown here is derived from an EMBL/GenBank/DDBJ whole genome shotgun (WGS) entry which is preliminary data.</text>
</comment>
<dbReference type="Gene3D" id="3.40.470.10">
    <property type="entry name" value="Uracil-DNA glycosylase-like domain"/>
    <property type="match status" value="1"/>
</dbReference>
<proteinExistence type="predicted"/>
<dbReference type="SUPFAM" id="SSF52141">
    <property type="entry name" value="Uracil-DNA glycosylase-like"/>
    <property type="match status" value="1"/>
</dbReference>
<dbReference type="InterPro" id="IPR026353">
    <property type="entry name" value="Hypoxan-DNA_Glyclase"/>
</dbReference>
<dbReference type="Proteomes" id="UP001596989">
    <property type="component" value="Unassembled WGS sequence"/>
</dbReference>